<organism evidence="1 2">
    <name type="scientific">Streptomyces ipomoeae</name>
    <dbReference type="NCBI Taxonomy" id="103232"/>
    <lineage>
        <taxon>Bacteria</taxon>
        <taxon>Bacillati</taxon>
        <taxon>Actinomycetota</taxon>
        <taxon>Actinomycetes</taxon>
        <taxon>Kitasatosporales</taxon>
        <taxon>Streptomycetaceae</taxon>
        <taxon>Streptomyces</taxon>
    </lineage>
</organism>
<comment type="caution">
    <text evidence="1">The sequence shown here is derived from an EMBL/GenBank/DDBJ whole genome shotgun (WGS) entry which is preliminary data.</text>
</comment>
<proteinExistence type="predicted"/>
<dbReference type="AlphaFoldDB" id="A0A540QLT1"/>
<name>A0A540QLT1_9ACTN</name>
<accession>A0A540QLT1</accession>
<protein>
    <submittedName>
        <fullName evidence="1">Uncharacterized protein</fullName>
    </submittedName>
</protein>
<dbReference type="GeneID" id="301695913"/>
<dbReference type="RefSeq" id="WP_048821718.1">
    <property type="nucleotide sequence ID" value="NZ_CP182305.1"/>
</dbReference>
<evidence type="ECO:0000313" key="2">
    <source>
        <dbReference type="Proteomes" id="UP000318720"/>
    </source>
</evidence>
<reference evidence="1 2" key="1">
    <citation type="submission" date="2019-03" db="EMBL/GenBank/DDBJ databases">
        <title>Comparative genomic analyses of the sweetpotato soil rot pathogen, Streptomyces ipomoeae.</title>
        <authorList>
            <person name="Ruschel Soares N."/>
            <person name="Badger J.H."/>
            <person name="Huguet-Tapia J.C."/>
            <person name="Clark C.A."/>
            <person name="Pettis G.S."/>
        </authorList>
    </citation>
    <scope>NUCLEOTIDE SEQUENCE [LARGE SCALE GENOMIC DNA]</scope>
    <source>
        <strain evidence="1 2">88-35</strain>
    </source>
</reference>
<dbReference type="EMBL" id="SPAZ01000160">
    <property type="protein sequence ID" value="TQE32990.1"/>
    <property type="molecule type" value="Genomic_DNA"/>
</dbReference>
<sequence length="83" mass="8077">MKKRSMLAIASLATGFVVAAITPSHGLDAADTLGQPDGLSKLDVDGTLGKVGKVGKTVAGDGLALGDDALGGKGQKGKSGKEG</sequence>
<gene>
    <name evidence="1" type="ORF">Sipo8835_19205</name>
</gene>
<dbReference type="Proteomes" id="UP000318720">
    <property type="component" value="Unassembled WGS sequence"/>
</dbReference>
<evidence type="ECO:0000313" key="1">
    <source>
        <dbReference type="EMBL" id="TQE32990.1"/>
    </source>
</evidence>